<evidence type="ECO:0000256" key="7">
    <source>
        <dbReference type="ARBA" id="ARBA00022958"/>
    </source>
</evidence>
<feature type="transmembrane region" description="Helical" evidence="11">
    <location>
        <begin position="417"/>
        <end position="435"/>
    </location>
</feature>
<feature type="transmembrane region" description="Helical" evidence="11">
    <location>
        <begin position="242"/>
        <end position="263"/>
    </location>
</feature>
<evidence type="ECO:0000256" key="3">
    <source>
        <dbReference type="ARBA" id="ARBA00022475"/>
    </source>
</evidence>
<dbReference type="OrthoDB" id="9805577at2"/>
<reference evidence="14 15" key="1">
    <citation type="submission" date="2018-10" db="EMBL/GenBank/DDBJ databases">
        <title>Genome sequencing of Pedobacter jejuensis TNB23.</title>
        <authorList>
            <person name="Cho Y.-J."/>
            <person name="Cho A."/>
            <person name="Kim O.-S."/>
        </authorList>
    </citation>
    <scope>NUCLEOTIDE SEQUENCE [LARGE SCALE GENOMIC DNA]</scope>
    <source>
        <strain evidence="14 15">TNB23</strain>
    </source>
</reference>
<evidence type="ECO:0000256" key="5">
    <source>
        <dbReference type="ARBA" id="ARBA00022692"/>
    </source>
</evidence>
<comment type="caution">
    <text evidence="14">The sequence shown here is derived from an EMBL/GenBank/DDBJ whole genome shotgun (WGS) entry which is preliminary data.</text>
</comment>
<dbReference type="InterPro" id="IPR053951">
    <property type="entry name" value="K_trans_N"/>
</dbReference>
<evidence type="ECO:0000256" key="1">
    <source>
        <dbReference type="ARBA" id="ARBA00004141"/>
    </source>
</evidence>
<name>A0A3N0BNQ3_9SPHI</name>
<feature type="transmembrane region" description="Helical" evidence="11">
    <location>
        <begin position="389"/>
        <end position="411"/>
    </location>
</feature>
<feature type="domain" description="K+ potassium transporter integral membrane" evidence="12">
    <location>
        <begin position="20"/>
        <end position="448"/>
    </location>
</feature>
<dbReference type="InterPro" id="IPR023051">
    <property type="entry name" value="Kup"/>
</dbReference>
<keyword evidence="7 11" id="KW-0630">Potassium</keyword>
<keyword evidence="10 11" id="KW-0472">Membrane</keyword>
<comment type="function">
    <text evidence="11">Transport of potassium into the cell. Likely operates as a K(+):H(+) symporter.</text>
</comment>
<dbReference type="GO" id="GO:0015293">
    <property type="term" value="F:symporter activity"/>
    <property type="evidence" value="ECO:0007669"/>
    <property type="project" value="UniProtKB-UniRule"/>
</dbReference>
<evidence type="ECO:0000313" key="15">
    <source>
        <dbReference type="Proteomes" id="UP000274046"/>
    </source>
</evidence>
<feature type="transmembrane region" description="Helical" evidence="11">
    <location>
        <begin position="333"/>
        <end position="353"/>
    </location>
</feature>
<dbReference type="EMBL" id="RBEE01000044">
    <property type="protein sequence ID" value="RNL50153.1"/>
    <property type="molecule type" value="Genomic_DNA"/>
</dbReference>
<evidence type="ECO:0000259" key="13">
    <source>
        <dbReference type="Pfam" id="PF22776"/>
    </source>
</evidence>
<keyword evidence="5 11" id="KW-0812">Transmembrane</keyword>
<feature type="transmembrane region" description="Helical" evidence="11">
    <location>
        <begin position="101"/>
        <end position="123"/>
    </location>
</feature>
<evidence type="ECO:0000256" key="6">
    <source>
        <dbReference type="ARBA" id="ARBA00022847"/>
    </source>
</evidence>
<comment type="caution">
    <text evidence="11">Lacks conserved residue(s) required for the propagation of feature annotation.</text>
</comment>
<comment type="similarity">
    <text evidence="11">Belongs to the HAK/KUP transporter (TC 2.A.72) family.</text>
</comment>
<keyword evidence="2 11" id="KW-0813">Transport</keyword>
<feature type="domain" description="K+ potassium transporter C-terminal" evidence="13">
    <location>
        <begin position="473"/>
        <end position="630"/>
    </location>
</feature>
<evidence type="ECO:0000256" key="8">
    <source>
        <dbReference type="ARBA" id="ARBA00022989"/>
    </source>
</evidence>
<accession>A0A3N0BNQ3</accession>
<evidence type="ECO:0000313" key="14">
    <source>
        <dbReference type="EMBL" id="RNL50153.1"/>
    </source>
</evidence>
<keyword evidence="4 11" id="KW-0633">Potassium transport</keyword>
<gene>
    <name evidence="11" type="primary">kup</name>
    <name evidence="14" type="ORF">D7004_18235</name>
</gene>
<dbReference type="GO" id="GO:0005886">
    <property type="term" value="C:plasma membrane"/>
    <property type="evidence" value="ECO:0007669"/>
    <property type="project" value="UniProtKB-SubCell"/>
</dbReference>
<evidence type="ECO:0000259" key="12">
    <source>
        <dbReference type="Pfam" id="PF02705"/>
    </source>
</evidence>
<feature type="transmembrane region" description="Helical" evidence="11">
    <location>
        <begin position="135"/>
        <end position="154"/>
    </location>
</feature>
<keyword evidence="15" id="KW-1185">Reference proteome</keyword>
<evidence type="ECO:0000256" key="4">
    <source>
        <dbReference type="ARBA" id="ARBA00022538"/>
    </source>
</evidence>
<feature type="transmembrane region" description="Helical" evidence="11">
    <location>
        <begin position="283"/>
        <end position="313"/>
    </location>
</feature>
<organism evidence="14 15">
    <name type="scientific">Pedobacter jejuensis</name>
    <dbReference type="NCBI Taxonomy" id="1268550"/>
    <lineage>
        <taxon>Bacteria</taxon>
        <taxon>Pseudomonadati</taxon>
        <taxon>Bacteroidota</taxon>
        <taxon>Sphingobacteriia</taxon>
        <taxon>Sphingobacteriales</taxon>
        <taxon>Sphingobacteriaceae</taxon>
        <taxon>Pedobacter</taxon>
    </lineage>
</organism>
<protein>
    <recommendedName>
        <fullName evidence="11">Probable potassium transport system protein Kup</fullName>
    </recommendedName>
</protein>
<comment type="subcellular location">
    <subcellularLocation>
        <location evidence="11">Cell membrane</location>
        <topology evidence="11">Multi-pass membrane protein</topology>
    </subcellularLocation>
    <subcellularLocation>
        <location evidence="1">Membrane</location>
        <topology evidence="1">Multi-pass membrane protein</topology>
    </subcellularLocation>
</comment>
<dbReference type="GO" id="GO:0015079">
    <property type="term" value="F:potassium ion transmembrane transporter activity"/>
    <property type="evidence" value="ECO:0007669"/>
    <property type="project" value="UniProtKB-UniRule"/>
</dbReference>
<keyword evidence="9 11" id="KW-0406">Ion transport</keyword>
<comment type="catalytic activity">
    <reaction evidence="11">
        <text>K(+)(in) + H(+)(in) = K(+)(out) + H(+)(out)</text>
        <dbReference type="Rhea" id="RHEA:28490"/>
        <dbReference type="ChEBI" id="CHEBI:15378"/>
        <dbReference type="ChEBI" id="CHEBI:29103"/>
    </reaction>
</comment>
<keyword evidence="8 11" id="KW-1133">Transmembrane helix</keyword>
<evidence type="ECO:0000256" key="2">
    <source>
        <dbReference type="ARBA" id="ARBA00022448"/>
    </source>
</evidence>
<sequence length="649" mass="72747">MDAINGQQSFHQRVKAAGVLIAAGIVFGDIGTSPLYTYNAIFHSGEIIVPEKALGVLSCVIWTLTLQTTIKYVLITLQADNKGEGGIFSLFALIKRYYGKWLIVMAIIGGSFLVADGIITPPISVASAVEGMLAIYPDLPTVPIVIAIIIALFLIQQFGTQQIGRFFGPVMLVWFTFIGVIGLLALSKEPSVLNAINPKYAFDLLVHYPKGFWLLGGIFLCTTGAEAMYSDMGHVGRNNIRVSWIYIKVSLLLCYAGQTAWLITSGKATDLSPFYNIVPQAIYLPSVILATLATIIASQALISGCFTLANEAIHLGFWPRHRIIFPGTVRGQIYIPFFNWALMVACISMVLYFRESKNMEAAFGLSVTLTMLTTTGLIALWLRAKRKPLIMVLSVTIVFMSVEFSFLIANLQKIKEGGWIMLVVGAVITGIMLIWRSGRLQQSLMVKYRSFNPENLQRLIELSHQKDVANFATHLIYLTASKNATEIEDKTLLSIFSNPIKKADVYWFYHVEIADEPHLLQYSITTLSANNVYHVNLRLGFRVYPRVDLFFRLIANELLKSGELEMERTTIMKYAANHIGDYKFVIINSYLSFDNELPFWKALLIRSYYNLKGIGVSDDINYGLDQSNVIIEKYPLVFKDRKPLKLERI</sequence>
<evidence type="ECO:0000256" key="11">
    <source>
        <dbReference type="HAMAP-Rule" id="MF_01522"/>
    </source>
</evidence>
<dbReference type="PANTHER" id="PTHR30540:SF83">
    <property type="entry name" value="K+ POTASSIUM TRANSPORTER"/>
    <property type="match status" value="1"/>
</dbReference>
<dbReference type="InterPro" id="IPR053952">
    <property type="entry name" value="K_trans_C"/>
</dbReference>
<keyword evidence="6 11" id="KW-0769">Symport</keyword>
<dbReference type="RefSeq" id="WP_123207266.1">
    <property type="nucleotide sequence ID" value="NZ_RBEE01000044.1"/>
</dbReference>
<dbReference type="Pfam" id="PF22776">
    <property type="entry name" value="K_trans_C"/>
    <property type="match status" value="1"/>
</dbReference>
<evidence type="ECO:0000256" key="10">
    <source>
        <dbReference type="ARBA" id="ARBA00023136"/>
    </source>
</evidence>
<dbReference type="HAMAP" id="MF_01522">
    <property type="entry name" value="Kup"/>
    <property type="match status" value="1"/>
</dbReference>
<feature type="transmembrane region" description="Helical" evidence="11">
    <location>
        <begin position="166"/>
        <end position="186"/>
    </location>
</feature>
<dbReference type="PANTHER" id="PTHR30540">
    <property type="entry name" value="OSMOTIC STRESS POTASSIUM TRANSPORTER"/>
    <property type="match status" value="1"/>
</dbReference>
<dbReference type="Proteomes" id="UP000274046">
    <property type="component" value="Unassembled WGS sequence"/>
</dbReference>
<keyword evidence="3 11" id="KW-1003">Cell membrane</keyword>
<proteinExistence type="inferred from homology"/>
<feature type="transmembrane region" description="Helical" evidence="11">
    <location>
        <begin position="359"/>
        <end position="382"/>
    </location>
</feature>
<dbReference type="InterPro" id="IPR003855">
    <property type="entry name" value="K+_transporter"/>
</dbReference>
<dbReference type="AlphaFoldDB" id="A0A3N0BNQ3"/>
<dbReference type="Pfam" id="PF02705">
    <property type="entry name" value="K_trans"/>
    <property type="match status" value="1"/>
</dbReference>
<evidence type="ECO:0000256" key="9">
    <source>
        <dbReference type="ARBA" id="ARBA00023065"/>
    </source>
</evidence>